<dbReference type="SUPFAM" id="SSF48264">
    <property type="entry name" value="Cytochrome P450"/>
    <property type="match status" value="1"/>
</dbReference>
<dbReference type="GO" id="GO:0017000">
    <property type="term" value="P:antibiotic biosynthetic process"/>
    <property type="evidence" value="ECO:0007669"/>
    <property type="project" value="UniProtKB-ARBA"/>
</dbReference>
<comment type="similarity">
    <text evidence="1 7">Belongs to the cytochrome P450 family.</text>
</comment>
<dbReference type="InterPro" id="IPR001128">
    <property type="entry name" value="Cyt_P450"/>
</dbReference>
<dbReference type="GO" id="GO:0005506">
    <property type="term" value="F:iron ion binding"/>
    <property type="evidence" value="ECO:0007669"/>
    <property type="project" value="InterPro"/>
</dbReference>
<keyword evidence="3 7" id="KW-0479">Metal-binding</keyword>
<protein>
    <submittedName>
        <fullName evidence="8">Cytochrome P450</fullName>
    </submittedName>
</protein>
<dbReference type="Proteomes" id="UP000619260">
    <property type="component" value="Unassembled WGS sequence"/>
</dbReference>
<dbReference type="AlphaFoldDB" id="A0A8J3YMW1"/>
<evidence type="ECO:0000256" key="1">
    <source>
        <dbReference type="ARBA" id="ARBA00010617"/>
    </source>
</evidence>
<evidence type="ECO:0000313" key="8">
    <source>
        <dbReference type="EMBL" id="GIJ48464.1"/>
    </source>
</evidence>
<dbReference type="Gene3D" id="1.10.630.10">
    <property type="entry name" value="Cytochrome P450"/>
    <property type="match status" value="1"/>
</dbReference>
<dbReference type="PROSITE" id="PS00086">
    <property type="entry name" value="CYTOCHROME_P450"/>
    <property type="match status" value="1"/>
</dbReference>
<dbReference type="PRINTS" id="PR00359">
    <property type="entry name" value="BP450"/>
</dbReference>
<comment type="caution">
    <text evidence="8">The sequence shown here is derived from an EMBL/GenBank/DDBJ whole genome shotgun (WGS) entry which is preliminary data.</text>
</comment>
<dbReference type="InterPro" id="IPR002397">
    <property type="entry name" value="Cyt_P450_B"/>
</dbReference>
<dbReference type="GO" id="GO:0020037">
    <property type="term" value="F:heme binding"/>
    <property type="evidence" value="ECO:0007669"/>
    <property type="project" value="InterPro"/>
</dbReference>
<reference evidence="8" key="1">
    <citation type="submission" date="2021-01" db="EMBL/GenBank/DDBJ databases">
        <title>Whole genome shotgun sequence of Virgisporangium aliadipatigenens NBRC 105644.</title>
        <authorList>
            <person name="Komaki H."/>
            <person name="Tamura T."/>
        </authorList>
    </citation>
    <scope>NUCLEOTIDE SEQUENCE</scope>
    <source>
        <strain evidence="8">NBRC 105644</strain>
    </source>
</reference>
<accession>A0A8J3YMW1</accession>
<gene>
    <name evidence="8" type="ORF">Val02_53500</name>
</gene>
<evidence type="ECO:0000256" key="4">
    <source>
        <dbReference type="ARBA" id="ARBA00023002"/>
    </source>
</evidence>
<name>A0A8J3YMW1_9ACTN</name>
<dbReference type="InterPro" id="IPR036396">
    <property type="entry name" value="Cyt_P450_sf"/>
</dbReference>
<dbReference type="CDD" id="cd20625">
    <property type="entry name" value="CYP164-like"/>
    <property type="match status" value="1"/>
</dbReference>
<evidence type="ECO:0000313" key="9">
    <source>
        <dbReference type="Proteomes" id="UP000619260"/>
    </source>
</evidence>
<dbReference type="Pfam" id="PF00067">
    <property type="entry name" value="p450"/>
    <property type="match status" value="1"/>
</dbReference>
<dbReference type="PANTHER" id="PTHR46696:SF1">
    <property type="entry name" value="CYTOCHROME P450 YJIB-RELATED"/>
    <property type="match status" value="1"/>
</dbReference>
<keyword evidence="5 7" id="KW-0408">Iron</keyword>
<evidence type="ECO:0000256" key="3">
    <source>
        <dbReference type="ARBA" id="ARBA00022723"/>
    </source>
</evidence>
<evidence type="ECO:0000256" key="2">
    <source>
        <dbReference type="ARBA" id="ARBA00022617"/>
    </source>
</evidence>
<dbReference type="EMBL" id="BOPF01000021">
    <property type="protein sequence ID" value="GIJ48464.1"/>
    <property type="molecule type" value="Genomic_DNA"/>
</dbReference>
<organism evidence="8 9">
    <name type="scientific">Virgisporangium aliadipatigenens</name>
    <dbReference type="NCBI Taxonomy" id="741659"/>
    <lineage>
        <taxon>Bacteria</taxon>
        <taxon>Bacillati</taxon>
        <taxon>Actinomycetota</taxon>
        <taxon>Actinomycetes</taxon>
        <taxon>Micromonosporales</taxon>
        <taxon>Micromonosporaceae</taxon>
        <taxon>Virgisporangium</taxon>
    </lineage>
</organism>
<dbReference type="PANTHER" id="PTHR46696">
    <property type="entry name" value="P450, PUTATIVE (EUROFUNG)-RELATED"/>
    <property type="match status" value="1"/>
</dbReference>
<dbReference type="GO" id="GO:0016705">
    <property type="term" value="F:oxidoreductase activity, acting on paired donors, with incorporation or reduction of molecular oxygen"/>
    <property type="evidence" value="ECO:0007669"/>
    <property type="project" value="InterPro"/>
</dbReference>
<sequence>MLVSCVAWDRSVMLTGTDPTARTVDQILSEMMTPAGRARIGDLYAELHTLGELHRTRLMGRLVTGYRAADAVLRNTAAGRNRPDGRPIFKDADQHSSRRLVNRTMLMADPPDHSRLRRLVSKAFTMRAVAGLEPTIRELLDALLDDLAARAADGETVDLMSGLAFRLPVAVIGRLLGVPAAEQPGFQQMVRDLNAVFDPDIANGDMTDADLAADTLEAYFAELIRERRTHPREDLTSALIAARDDDDRLSEDELVAMLVQLFTAGFETTTNLIGNGMLALLEHPDQLARLRADPSMMPSAVEELLRYDSPVQASGRVSRADFTLPDGTVVPENRFLLVMLGAANHDPRVFSQPHRLILDRAEATPLSFGNGIHFCLGAGLARVEARMVFTELLRRFPSIELAGTPQRTPYLTIWGLNRLPLRLR</sequence>
<evidence type="ECO:0000256" key="5">
    <source>
        <dbReference type="ARBA" id="ARBA00023004"/>
    </source>
</evidence>
<dbReference type="PRINTS" id="PR00385">
    <property type="entry name" value="P450"/>
</dbReference>
<evidence type="ECO:0000256" key="6">
    <source>
        <dbReference type="ARBA" id="ARBA00023033"/>
    </source>
</evidence>
<evidence type="ECO:0000256" key="7">
    <source>
        <dbReference type="RuleBase" id="RU000461"/>
    </source>
</evidence>
<proteinExistence type="inferred from homology"/>
<keyword evidence="9" id="KW-1185">Reference proteome</keyword>
<keyword evidence="4 7" id="KW-0560">Oxidoreductase</keyword>
<dbReference type="GO" id="GO:0004497">
    <property type="term" value="F:monooxygenase activity"/>
    <property type="evidence" value="ECO:0007669"/>
    <property type="project" value="UniProtKB-KW"/>
</dbReference>
<keyword evidence="6 7" id="KW-0503">Monooxygenase</keyword>
<keyword evidence="2 7" id="KW-0349">Heme</keyword>
<dbReference type="FunFam" id="1.10.630.10:FF:000018">
    <property type="entry name" value="Cytochrome P450 monooxygenase"/>
    <property type="match status" value="1"/>
</dbReference>
<dbReference type="InterPro" id="IPR017972">
    <property type="entry name" value="Cyt_P450_CS"/>
</dbReference>